<feature type="transmembrane region" description="Helical" evidence="6">
    <location>
        <begin position="58"/>
        <end position="78"/>
    </location>
</feature>
<keyword evidence="5 6" id="KW-0472">Membrane</keyword>
<evidence type="ECO:0000256" key="5">
    <source>
        <dbReference type="ARBA" id="ARBA00023136"/>
    </source>
</evidence>
<dbReference type="PANTHER" id="PTHR11972">
    <property type="entry name" value="NADPH OXIDASE"/>
    <property type="match status" value="1"/>
</dbReference>
<evidence type="ECO:0000256" key="4">
    <source>
        <dbReference type="ARBA" id="ARBA00023002"/>
    </source>
</evidence>
<proteinExistence type="predicted"/>
<gene>
    <name evidence="9" type="primary">LOC108567087</name>
</gene>
<keyword evidence="2 6" id="KW-0812">Transmembrane</keyword>
<dbReference type="SUPFAM" id="SSF63380">
    <property type="entry name" value="Riboflavin synthase domain-like"/>
    <property type="match status" value="1"/>
</dbReference>
<accession>A0ABM1N7M6</accession>
<dbReference type="InterPro" id="IPR039261">
    <property type="entry name" value="FNR_nucleotide-bd"/>
</dbReference>
<feature type="transmembrane region" description="Helical" evidence="6">
    <location>
        <begin position="15"/>
        <end position="37"/>
    </location>
</feature>
<organism evidence="8 9">
    <name type="scientific">Nicrophorus vespilloides</name>
    <name type="common">Boreal carrion beetle</name>
    <dbReference type="NCBI Taxonomy" id="110193"/>
    <lineage>
        <taxon>Eukaryota</taxon>
        <taxon>Metazoa</taxon>
        <taxon>Ecdysozoa</taxon>
        <taxon>Arthropoda</taxon>
        <taxon>Hexapoda</taxon>
        <taxon>Insecta</taxon>
        <taxon>Pterygota</taxon>
        <taxon>Neoptera</taxon>
        <taxon>Endopterygota</taxon>
        <taxon>Coleoptera</taxon>
        <taxon>Polyphaga</taxon>
        <taxon>Staphyliniformia</taxon>
        <taxon>Silphidae</taxon>
        <taxon>Nicrophorinae</taxon>
        <taxon>Nicrophorus</taxon>
    </lineage>
</organism>
<evidence type="ECO:0000259" key="7">
    <source>
        <dbReference type="PROSITE" id="PS51384"/>
    </source>
</evidence>
<dbReference type="Pfam" id="PF08030">
    <property type="entry name" value="NAD_binding_6"/>
    <property type="match status" value="1"/>
</dbReference>
<dbReference type="GeneID" id="108567087"/>
<reference evidence="9" key="1">
    <citation type="submission" date="2025-08" db="UniProtKB">
        <authorList>
            <consortium name="RefSeq"/>
        </authorList>
    </citation>
    <scope>IDENTIFICATION</scope>
    <source>
        <tissue evidence="9">Whole Larva</tissue>
    </source>
</reference>
<feature type="domain" description="FAD-binding FR-type" evidence="7">
    <location>
        <begin position="75"/>
        <end position="271"/>
    </location>
</feature>
<name>A0ABM1N7M6_NICVS</name>
<dbReference type="SUPFAM" id="SSF52343">
    <property type="entry name" value="Ferredoxin reductase-like, C-terminal NADP-linked domain"/>
    <property type="match status" value="1"/>
</dbReference>
<dbReference type="Gene3D" id="3.40.50.80">
    <property type="entry name" value="Nucleotide-binding domain of ferredoxin-NADP reductase (FNR) module"/>
    <property type="match status" value="1"/>
</dbReference>
<comment type="subcellular location">
    <subcellularLocation>
        <location evidence="1">Membrane</location>
        <topology evidence="1">Multi-pass membrane protein</topology>
    </subcellularLocation>
</comment>
<dbReference type="Pfam" id="PF01794">
    <property type="entry name" value="Ferric_reduct"/>
    <property type="match status" value="1"/>
</dbReference>
<sequence>MRIAGYGVTVTRRAASAMMFTFSSLLITMCRNLITILRNTILQQYIPFDSFVDFHKYIASWALLFTVMHIIGHAFNFYHISTQASDDLTCLFRNYFHATHEIPKFHYWCWQTMTGITGIILTLITAIIYTFAHKIAREKLYKIFWFSHSFYPLFYIFLLLHGSGMLIQEPFTYYFLLGPIIIFIQKPLNFTYKSGQWVRIACLDLSQHEYNPFTLSSSPDESFLSLHIRAVGPWTRQIRKLYENALVKKQQNQSNLPTLFIDGPFGESHQDWSKYEVSILIGGGIGVTPFASILKDIIHKTTTNQEITSKKVYFMWISRSQKQFEWLIDLLRNIEERDVNKIISTHIYVTQFYDFRMFMLYIFEHHFKQITKKSLFTNLTADTHFGRPKFKDFFQRVITNNTYDIYKIGIFSCGNLKMINEVEKACVKMSRGQIILEHHYQTF</sequence>
<evidence type="ECO:0000313" key="9">
    <source>
        <dbReference type="RefSeq" id="XP_017782826.1"/>
    </source>
</evidence>
<dbReference type="RefSeq" id="XP_017782826.1">
    <property type="nucleotide sequence ID" value="XM_017927337.1"/>
</dbReference>
<feature type="transmembrane region" description="Helical" evidence="6">
    <location>
        <begin position="143"/>
        <end position="167"/>
    </location>
</feature>
<dbReference type="InterPro" id="IPR050369">
    <property type="entry name" value="RBOH/FRE"/>
</dbReference>
<evidence type="ECO:0000256" key="2">
    <source>
        <dbReference type="ARBA" id="ARBA00022692"/>
    </source>
</evidence>
<evidence type="ECO:0000256" key="6">
    <source>
        <dbReference type="SAM" id="Phobius"/>
    </source>
</evidence>
<evidence type="ECO:0000256" key="1">
    <source>
        <dbReference type="ARBA" id="ARBA00004141"/>
    </source>
</evidence>
<keyword evidence="4" id="KW-0560">Oxidoreductase</keyword>
<dbReference type="InterPro" id="IPR017938">
    <property type="entry name" value="Riboflavin_synthase-like_b-brl"/>
</dbReference>
<dbReference type="PANTHER" id="PTHR11972:SF208">
    <property type="entry name" value="DUAL OXIDASE-LIKE PROTEIN"/>
    <property type="match status" value="1"/>
</dbReference>
<keyword evidence="8" id="KW-1185">Reference proteome</keyword>
<dbReference type="InterPro" id="IPR013121">
    <property type="entry name" value="Fe_red_NAD-bd_6"/>
</dbReference>
<dbReference type="Proteomes" id="UP000695000">
    <property type="component" value="Unplaced"/>
</dbReference>
<protein>
    <submittedName>
        <fullName evidence="9">Dual oxidase 1-like</fullName>
    </submittedName>
</protein>
<evidence type="ECO:0000313" key="8">
    <source>
        <dbReference type="Proteomes" id="UP000695000"/>
    </source>
</evidence>
<dbReference type="Gene3D" id="2.40.30.10">
    <property type="entry name" value="Translation factors"/>
    <property type="match status" value="1"/>
</dbReference>
<evidence type="ECO:0000256" key="3">
    <source>
        <dbReference type="ARBA" id="ARBA00022989"/>
    </source>
</evidence>
<dbReference type="InterPro" id="IPR013130">
    <property type="entry name" value="Fe3_Rdtase_TM_dom"/>
</dbReference>
<keyword evidence="3 6" id="KW-1133">Transmembrane helix</keyword>
<dbReference type="CDD" id="cd06186">
    <property type="entry name" value="NOX_Duox_like_FAD_NADP"/>
    <property type="match status" value="1"/>
</dbReference>
<dbReference type="PROSITE" id="PS51384">
    <property type="entry name" value="FAD_FR"/>
    <property type="match status" value="1"/>
</dbReference>
<dbReference type="InterPro" id="IPR013112">
    <property type="entry name" value="FAD-bd_8"/>
</dbReference>
<dbReference type="InterPro" id="IPR017927">
    <property type="entry name" value="FAD-bd_FR_type"/>
</dbReference>
<dbReference type="Pfam" id="PF08022">
    <property type="entry name" value="FAD_binding_8"/>
    <property type="match status" value="1"/>
</dbReference>
<feature type="transmembrane region" description="Helical" evidence="6">
    <location>
        <begin position="105"/>
        <end position="131"/>
    </location>
</feature>